<evidence type="ECO:0000313" key="6">
    <source>
        <dbReference type="Proteomes" id="UP000030151"/>
    </source>
</evidence>
<feature type="domain" description="Peptidase S1" evidence="4">
    <location>
        <begin position="27"/>
        <end position="267"/>
    </location>
</feature>
<keyword evidence="2" id="KW-1015">Disulfide bond</keyword>
<dbReference type="PROSITE" id="PS00134">
    <property type="entry name" value="TRYPSIN_HIS"/>
    <property type="match status" value="1"/>
</dbReference>
<feature type="signal peptide" evidence="3">
    <location>
        <begin position="1"/>
        <end position="19"/>
    </location>
</feature>
<dbReference type="GO" id="GO:0006508">
    <property type="term" value="P:proteolysis"/>
    <property type="evidence" value="ECO:0007669"/>
    <property type="project" value="InterPro"/>
</dbReference>
<dbReference type="Gene3D" id="2.40.10.10">
    <property type="entry name" value="Trypsin-like serine proteases"/>
    <property type="match status" value="1"/>
</dbReference>
<evidence type="ECO:0000256" key="1">
    <source>
        <dbReference type="ARBA" id="ARBA00007664"/>
    </source>
</evidence>
<reference evidence="5 6" key="1">
    <citation type="submission" date="2014-02" db="EMBL/GenBank/DDBJ databases">
        <title>The genome sequence of the entomopathogenic fungus Metarhizium robertsii ARSEF 2575.</title>
        <authorList>
            <person name="Giuliano Garisto Donzelli B."/>
            <person name="Roe B.A."/>
            <person name="Macmil S.L."/>
            <person name="Krasnoff S.B."/>
            <person name="Gibson D.M."/>
        </authorList>
    </citation>
    <scope>NUCLEOTIDE SEQUENCE [LARGE SCALE GENOMIC DNA]</scope>
    <source>
        <strain evidence="5 6">ARSEF 2575</strain>
    </source>
</reference>
<dbReference type="CDD" id="cd00190">
    <property type="entry name" value="Tryp_SPc"/>
    <property type="match status" value="1"/>
</dbReference>
<dbReference type="EMBL" id="JELW01000116">
    <property type="protein sequence ID" value="EXU94989.1"/>
    <property type="molecule type" value="Genomic_DNA"/>
</dbReference>
<dbReference type="PRINTS" id="PR00722">
    <property type="entry name" value="CHYMOTRYPSIN"/>
</dbReference>
<sequence>MVRKVAITLTAAFSAAVEAVAIIDKRIVGGEDAKDGEFPFIVSIQDNARTHTCGGSLLDSTTVLTAAHCIGDGGGLGLFVKAGTLSHETGGVDAKVAYGKVHPNYEPGSRKGSGPFGINDIGILKLSTPIEKSETIGYATLPANGSDPVANSIATVAGWGTQDFAGGGYGSPVDRLSKVAIPVHAREDCSNLSPGAAGRDTVVCAGGDGKNICRLDSGGPLIDSETGELIGLVSWGIKDTQNTICNLAPSVYTRVGSYIPFIMENLGASGSGLNTDSQIMTVADEKSTQSPKSVDQRLQDHCGRLGNDKGACLYAARRCTGQVKPDTAIQEFLQCVDRVQVCADQGFSFDQCVANARVCKEQENLPLGDLAKLAGCAKKSP</sequence>
<evidence type="ECO:0000313" key="5">
    <source>
        <dbReference type="EMBL" id="EXU94989.1"/>
    </source>
</evidence>
<keyword evidence="3" id="KW-0732">Signal</keyword>
<evidence type="ECO:0000259" key="4">
    <source>
        <dbReference type="PROSITE" id="PS50240"/>
    </source>
</evidence>
<evidence type="ECO:0000256" key="2">
    <source>
        <dbReference type="ARBA" id="ARBA00023157"/>
    </source>
</evidence>
<organism evidence="5 6">
    <name type="scientific">Metarhizium robertsii</name>
    <dbReference type="NCBI Taxonomy" id="568076"/>
    <lineage>
        <taxon>Eukaryota</taxon>
        <taxon>Fungi</taxon>
        <taxon>Dikarya</taxon>
        <taxon>Ascomycota</taxon>
        <taxon>Pezizomycotina</taxon>
        <taxon>Sordariomycetes</taxon>
        <taxon>Hypocreomycetidae</taxon>
        <taxon>Hypocreales</taxon>
        <taxon>Clavicipitaceae</taxon>
        <taxon>Metarhizium</taxon>
    </lineage>
</organism>
<dbReference type="AlphaFoldDB" id="A0A014PHD9"/>
<dbReference type="Pfam" id="PF00089">
    <property type="entry name" value="Trypsin"/>
    <property type="match status" value="1"/>
</dbReference>
<dbReference type="PROSITE" id="PS50240">
    <property type="entry name" value="TRYPSIN_DOM"/>
    <property type="match status" value="1"/>
</dbReference>
<name>A0A014PHD9_9HYPO</name>
<comment type="caution">
    <text evidence="5">The sequence shown here is derived from an EMBL/GenBank/DDBJ whole genome shotgun (WGS) entry which is preliminary data.</text>
</comment>
<accession>A0A014PHD9</accession>
<dbReference type="InterPro" id="IPR001314">
    <property type="entry name" value="Peptidase_S1A"/>
</dbReference>
<gene>
    <name evidence="5" type="ORF">X797_011925</name>
</gene>
<evidence type="ECO:0000256" key="3">
    <source>
        <dbReference type="SAM" id="SignalP"/>
    </source>
</evidence>
<dbReference type="SMART" id="SM00020">
    <property type="entry name" value="Tryp_SPc"/>
    <property type="match status" value="1"/>
</dbReference>
<dbReference type="eggNOG" id="KOG3627">
    <property type="taxonomic scope" value="Eukaryota"/>
</dbReference>
<comment type="similarity">
    <text evidence="1">Belongs to the peptidase S1 family.</text>
</comment>
<feature type="chain" id="PRO_5001474442" evidence="3">
    <location>
        <begin position="20"/>
        <end position="381"/>
    </location>
</feature>
<proteinExistence type="inferred from homology"/>
<dbReference type="SUPFAM" id="SSF50494">
    <property type="entry name" value="Trypsin-like serine proteases"/>
    <property type="match status" value="1"/>
</dbReference>
<dbReference type="GO" id="GO:0004252">
    <property type="term" value="F:serine-type endopeptidase activity"/>
    <property type="evidence" value="ECO:0007669"/>
    <property type="project" value="InterPro"/>
</dbReference>
<dbReference type="PANTHER" id="PTHR24276:SF98">
    <property type="entry name" value="FI18310P1-RELATED"/>
    <property type="match status" value="1"/>
</dbReference>
<dbReference type="InterPro" id="IPR050430">
    <property type="entry name" value="Peptidase_S1"/>
</dbReference>
<dbReference type="InterPro" id="IPR001254">
    <property type="entry name" value="Trypsin_dom"/>
</dbReference>
<dbReference type="HOGENOM" id="CLU_006842_7_5_1"/>
<protein>
    <submittedName>
        <fullName evidence="5">Peptidase S1 domain protein</fullName>
    </submittedName>
</protein>
<dbReference type="Proteomes" id="UP000030151">
    <property type="component" value="Unassembled WGS sequence"/>
</dbReference>
<dbReference type="InterPro" id="IPR009003">
    <property type="entry name" value="Peptidase_S1_PA"/>
</dbReference>
<dbReference type="InterPro" id="IPR043504">
    <property type="entry name" value="Peptidase_S1_PA_chymotrypsin"/>
</dbReference>
<dbReference type="OrthoDB" id="4915747at2759"/>
<dbReference type="PANTHER" id="PTHR24276">
    <property type="entry name" value="POLYSERASE-RELATED"/>
    <property type="match status" value="1"/>
</dbReference>
<dbReference type="InterPro" id="IPR018114">
    <property type="entry name" value="TRYPSIN_HIS"/>
</dbReference>